<keyword evidence="4 14" id="KW-0378">Hydrolase</keyword>
<evidence type="ECO:0000313" key="18">
    <source>
        <dbReference type="Proteomes" id="UP000244962"/>
    </source>
</evidence>
<feature type="domain" description="UvrD-like helicase ATP-binding" evidence="15">
    <location>
        <begin position="18"/>
        <end position="353"/>
    </location>
</feature>
<sequence>MAEPRYSARDIATLLGLPQPTDEQVAVIEAPLTPALVVAGAGSGKTETMANRIVWLLANGYLRVPEILGLTFTRKAAGELATRVRERIGQLQDAIADDENAQDIDVLEAPSIATYNSFASSLFREYARLIGREPDQTVITEASAWRLARGLVVASTDDRLPGIEKSVDQLTAAVISLSHALSDNDAAGEADAVRRFSEEFHDLVTLDIHDGSRSKKTPFTSVVDAVRDVDALGVLLELAGRFADEKERRGFMEFSDQVALALEICRRVPRVIDEYRSRFKVVILDEYQDTAVVQTDLLALLFSGHPVMAVGDPNQSIYGWRGASSANLARFAEDFGGTDGAGTFALSTSWRNSARVLDAANAIVAPLPLSASVPVSRLTSPPWAGAGDVRVVFPETVTDEADVVAGWLATELSRPAANGSRRTAALLCRSLKNVAVFTEALARHKVPFHILGVAGLLEQPVIVDLVCALRVLHDPTAGSELIRLLTGARWRIGARDIQALSSLARWLADRDLSQQPIPAEVKQKLFESAASDDGKSIVDALDFVQNAPAGHKALQQFSETGLERMRAAARQLTALRRRSGLDLYDLVNLVVQEFLLDVEVAANAHAPLGQPSLDEFTDQISSYLSVDENGSLGSFLSWLADAEQRENLSPRAEDPEPGTVQILTIHGSKGLEWDSVVVPRMVHGELPSPLRSKRGWTAFGELPFEFRGDRHELPVFAWRGAVTQADVDDAYVRFGEELEARNDAEQRRLAYVAVTRAKDALLVTGSFWATQKQPRGPGSFLREIVGAVPSSCDDLPESPQAEENPLAADDKFEVWPLNPLGTRADAVHAAAASVAEANPAADTVWSGDIDLLLAERNRRIHAEEFVPIPDRVPASRFKDYVTDAAGLAARMRRPLPEKPYRQTRLGTLFHSWVEQRSGIAGGQESLDSDPFQMDLDPDAILGSGEGTLMPIEQQEREALDVLQRTFERSEWADLAPIDVEREINFVLEGQIIICKLDAVYERDGRFQIVDWKTGRAPKTAAELDDRQFQLALYRQAYAEWKGVDPELIDAVFYYVADDLVLRPENLYSAEELGRRWVSGVISPDSAASSAAKSSSAV</sequence>
<dbReference type="PROSITE" id="PS51217">
    <property type="entry name" value="UVRD_HELICASE_CTER"/>
    <property type="match status" value="1"/>
</dbReference>
<evidence type="ECO:0000259" key="16">
    <source>
        <dbReference type="PROSITE" id="PS51217"/>
    </source>
</evidence>
<protein>
    <recommendedName>
        <fullName evidence="12">DNA 3'-5' helicase</fullName>
        <ecNumber evidence="12">5.6.2.4</ecNumber>
    </recommendedName>
</protein>
<keyword evidence="2 14" id="KW-0547">Nucleotide-binding</keyword>
<dbReference type="SUPFAM" id="SSF52540">
    <property type="entry name" value="P-loop containing nucleoside triphosphate hydrolases"/>
    <property type="match status" value="1"/>
</dbReference>
<keyword evidence="5 14" id="KW-0347">Helicase</keyword>
<evidence type="ECO:0000256" key="7">
    <source>
        <dbReference type="ARBA" id="ARBA00022840"/>
    </source>
</evidence>
<keyword evidence="6" id="KW-0269">Exonuclease</keyword>
<dbReference type="InterPro" id="IPR000212">
    <property type="entry name" value="DNA_helicase_UvrD/REP"/>
</dbReference>
<evidence type="ECO:0000256" key="14">
    <source>
        <dbReference type="PROSITE-ProRule" id="PRU00560"/>
    </source>
</evidence>
<dbReference type="CDD" id="cd17932">
    <property type="entry name" value="DEXQc_UvrD"/>
    <property type="match status" value="1"/>
</dbReference>
<keyword evidence="8" id="KW-0238">DNA-binding</keyword>
<evidence type="ECO:0000256" key="8">
    <source>
        <dbReference type="ARBA" id="ARBA00023125"/>
    </source>
</evidence>
<comment type="caution">
    <text evidence="17">The sequence shown here is derived from an EMBL/GenBank/DDBJ whole genome shotgun (WGS) entry which is preliminary data.</text>
</comment>
<evidence type="ECO:0000256" key="5">
    <source>
        <dbReference type="ARBA" id="ARBA00022806"/>
    </source>
</evidence>
<dbReference type="InterPro" id="IPR014016">
    <property type="entry name" value="UvrD-like_ATP-bd"/>
</dbReference>
<dbReference type="Pfam" id="PF00580">
    <property type="entry name" value="UvrD-helicase"/>
    <property type="match status" value="1"/>
</dbReference>
<evidence type="ECO:0000256" key="4">
    <source>
        <dbReference type="ARBA" id="ARBA00022801"/>
    </source>
</evidence>
<dbReference type="Pfam" id="PF13361">
    <property type="entry name" value="UvrD_C"/>
    <property type="match status" value="1"/>
</dbReference>
<evidence type="ECO:0000256" key="10">
    <source>
        <dbReference type="ARBA" id="ARBA00023235"/>
    </source>
</evidence>
<accession>A0A2U1TIH9</accession>
<keyword evidence="9" id="KW-0234">DNA repair</keyword>
<dbReference type="Pfam" id="PF12705">
    <property type="entry name" value="PDDEXK_1"/>
    <property type="match status" value="1"/>
</dbReference>
<dbReference type="PANTHER" id="PTHR11070:SF55">
    <property type="entry name" value="DNA 3'-5' HELICASE"/>
    <property type="match status" value="1"/>
</dbReference>
<proteinExistence type="predicted"/>
<dbReference type="GO" id="GO:0043138">
    <property type="term" value="F:3'-5' DNA helicase activity"/>
    <property type="evidence" value="ECO:0007669"/>
    <property type="project" value="UniProtKB-EC"/>
</dbReference>
<keyword evidence="7 14" id="KW-0067">ATP-binding</keyword>
<keyword evidence="10" id="KW-0413">Isomerase</keyword>
<dbReference type="Gene3D" id="1.10.486.10">
    <property type="entry name" value="PCRA, domain 4"/>
    <property type="match status" value="1"/>
</dbReference>
<dbReference type="Proteomes" id="UP000244962">
    <property type="component" value="Unassembled WGS sequence"/>
</dbReference>
<dbReference type="Gene3D" id="3.90.320.10">
    <property type="match status" value="1"/>
</dbReference>
<dbReference type="GO" id="GO:0033202">
    <property type="term" value="C:DNA helicase complex"/>
    <property type="evidence" value="ECO:0007669"/>
    <property type="project" value="TreeGrafter"/>
</dbReference>
<keyword evidence="3" id="KW-0227">DNA damage</keyword>
<dbReference type="EC" id="5.6.2.4" evidence="12"/>
<gene>
    <name evidence="17" type="ORF">DF223_03520</name>
</gene>
<evidence type="ECO:0000256" key="9">
    <source>
        <dbReference type="ARBA" id="ARBA00023204"/>
    </source>
</evidence>
<evidence type="ECO:0000256" key="2">
    <source>
        <dbReference type="ARBA" id="ARBA00022741"/>
    </source>
</evidence>
<evidence type="ECO:0000256" key="6">
    <source>
        <dbReference type="ARBA" id="ARBA00022839"/>
    </source>
</evidence>
<name>A0A2U1TIH9_9MICO</name>
<dbReference type="PROSITE" id="PS51198">
    <property type="entry name" value="UVRD_HELICASE_ATP_BIND"/>
    <property type="match status" value="1"/>
</dbReference>
<dbReference type="GO" id="GO:0000725">
    <property type="term" value="P:recombinational repair"/>
    <property type="evidence" value="ECO:0007669"/>
    <property type="project" value="TreeGrafter"/>
</dbReference>
<dbReference type="EMBL" id="QEFB01000001">
    <property type="protein sequence ID" value="PWC08640.1"/>
    <property type="molecule type" value="Genomic_DNA"/>
</dbReference>
<dbReference type="InterPro" id="IPR027417">
    <property type="entry name" value="P-loop_NTPase"/>
</dbReference>
<keyword evidence="18" id="KW-1185">Reference proteome</keyword>
<dbReference type="GO" id="GO:0005829">
    <property type="term" value="C:cytosol"/>
    <property type="evidence" value="ECO:0007669"/>
    <property type="project" value="TreeGrafter"/>
</dbReference>
<dbReference type="GO" id="GO:0004527">
    <property type="term" value="F:exonuclease activity"/>
    <property type="evidence" value="ECO:0007669"/>
    <property type="project" value="UniProtKB-KW"/>
</dbReference>
<evidence type="ECO:0000256" key="11">
    <source>
        <dbReference type="ARBA" id="ARBA00034617"/>
    </source>
</evidence>
<dbReference type="PANTHER" id="PTHR11070">
    <property type="entry name" value="UVRD / RECB / PCRA DNA HELICASE FAMILY MEMBER"/>
    <property type="match status" value="1"/>
</dbReference>
<evidence type="ECO:0000259" key="15">
    <source>
        <dbReference type="PROSITE" id="PS51198"/>
    </source>
</evidence>
<dbReference type="AlphaFoldDB" id="A0A2U1TIH9"/>
<comment type="catalytic activity">
    <reaction evidence="13">
        <text>ATP + H2O = ADP + phosphate + H(+)</text>
        <dbReference type="Rhea" id="RHEA:13065"/>
        <dbReference type="ChEBI" id="CHEBI:15377"/>
        <dbReference type="ChEBI" id="CHEBI:15378"/>
        <dbReference type="ChEBI" id="CHEBI:30616"/>
        <dbReference type="ChEBI" id="CHEBI:43474"/>
        <dbReference type="ChEBI" id="CHEBI:456216"/>
        <dbReference type="EC" id="5.6.2.4"/>
    </reaction>
</comment>
<dbReference type="Gene3D" id="3.40.50.300">
    <property type="entry name" value="P-loop containing nucleotide triphosphate hydrolases"/>
    <property type="match status" value="3"/>
</dbReference>
<dbReference type="InterPro" id="IPR038726">
    <property type="entry name" value="PDDEXK_AddAB-type"/>
</dbReference>
<dbReference type="InterPro" id="IPR014017">
    <property type="entry name" value="DNA_helicase_UvrD-like_C"/>
</dbReference>
<keyword evidence="1" id="KW-0540">Nuclease</keyword>
<evidence type="ECO:0000256" key="3">
    <source>
        <dbReference type="ARBA" id="ARBA00022763"/>
    </source>
</evidence>
<evidence type="ECO:0000256" key="12">
    <source>
        <dbReference type="ARBA" id="ARBA00034808"/>
    </source>
</evidence>
<dbReference type="GO" id="GO:0005524">
    <property type="term" value="F:ATP binding"/>
    <property type="evidence" value="ECO:0007669"/>
    <property type="project" value="UniProtKB-UniRule"/>
</dbReference>
<organism evidence="17 18">
    <name type="scientific">Mycetocola zhujimingii</name>
    <dbReference type="NCBI Taxonomy" id="2079792"/>
    <lineage>
        <taxon>Bacteria</taxon>
        <taxon>Bacillati</taxon>
        <taxon>Actinomycetota</taxon>
        <taxon>Actinomycetes</taxon>
        <taxon>Micrococcales</taxon>
        <taxon>Microbacteriaceae</taxon>
        <taxon>Mycetocola</taxon>
    </lineage>
</organism>
<reference evidence="18" key="1">
    <citation type="submission" date="2018-04" db="EMBL/GenBank/DDBJ databases">
        <authorList>
            <person name="Liu S."/>
            <person name="Wang Z."/>
            <person name="Li J."/>
        </authorList>
    </citation>
    <scope>NUCLEOTIDE SEQUENCE [LARGE SCALE GENOMIC DNA]</scope>
    <source>
        <strain evidence="18">622</strain>
    </source>
</reference>
<feature type="domain" description="UvrD-like helicase C-terminal" evidence="16">
    <location>
        <begin position="354"/>
        <end position="670"/>
    </location>
</feature>
<evidence type="ECO:0000256" key="1">
    <source>
        <dbReference type="ARBA" id="ARBA00022722"/>
    </source>
</evidence>
<dbReference type="GO" id="GO:0003677">
    <property type="term" value="F:DNA binding"/>
    <property type="evidence" value="ECO:0007669"/>
    <property type="project" value="UniProtKB-KW"/>
</dbReference>
<evidence type="ECO:0000256" key="13">
    <source>
        <dbReference type="ARBA" id="ARBA00048988"/>
    </source>
</evidence>
<dbReference type="InterPro" id="IPR011604">
    <property type="entry name" value="PDDEXK-like_dom_sf"/>
</dbReference>
<comment type="catalytic activity">
    <reaction evidence="11">
        <text>Couples ATP hydrolysis with the unwinding of duplex DNA by translocating in the 3'-5' direction.</text>
        <dbReference type="EC" id="5.6.2.4"/>
    </reaction>
</comment>
<feature type="binding site" evidence="14">
    <location>
        <begin position="39"/>
        <end position="46"/>
    </location>
    <ligand>
        <name>ATP</name>
        <dbReference type="ChEBI" id="CHEBI:30616"/>
    </ligand>
</feature>
<evidence type="ECO:0000313" key="17">
    <source>
        <dbReference type="EMBL" id="PWC08640.1"/>
    </source>
</evidence>